<dbReference type="Gene3D" id="3.40.50.150">
    <property type="entry name" value="Vaccinia Virus protein VP39"/>
    <property type="match status" value="1"/>
</dbReference>
<sequence length="79" mass="8919">MLFGSYKDNALSNPPRHRKLNGQMQLGTSNLHHPLGKVPSDYIETNVASINLDEDIEHPAMYPEELIEPFVKATTEKND</sequence>
<dbReference type="EMBL" id="UINC01163804">
    <property type="protein sequence ID" value="SVD64306.1"/>
    <property type="molecule type" value="Genomic_DNA"/>
</dbReference>
<dbReference type="InterPro" id="IPR029063">
    <property type="entry name" value="SAM-dependent_MTases_sf"/>
</dbReference>
<feature type="non-terminal residue" evidence="2">
    <location>
        <position position="79"/>
    </location>
</feature>
<dbReference type="AlphaFoldDB" id="A0A382WZE4"/>
<reference evidence="2" key="1">
    <citation type="submission" date="2018-05" db="EMBL/GenBank/DDBJ databases">
        <authorList>
            <person name="Lanie J.A."/>
            <person name="Ng W.-L."/>
            <person name="Kazmierczak K.M."/>
            <person name="Andrzejewski T.M."/>
            <person name="Davidsen T.M."/>
            <person name="Wayne K.J."/>
            <person name="Tettelin H."/>
            <person name="Glass J.I."/>
            <person name="Rusch D."/>
            <person name="Podicherti R."/>
            <person name="Tsui H.-C.T."/>
            <person name="Winkler M.E."/>
        </authorList>
    </citation>
    <scope>NUCLEOTIDE SEQUENCE</scope>
</reference>
<accession>A0A382WZE4</accession>
<evidence type="ECO:0000313" key="2">
    <source>
        <dbReference type="EMBL" id="SVD64306.1"/>
    </source>
</evidence>
<evidence type="ECO:0000256" key="1">
    <source>
        <dbReference type="SAM" id="MobiDB-lite"/>
    </source>
</evidence>
<protein>
    <submittedName>
        <fullName evidence="2">Uncharacterized protein</fullName>
    </submittedName>
</protein>
<organism evidence="2">
    <name type="scientific">marine metagenome</name>
    <dbReference type="NCBI Taxonomy" id="408172"/>
    <lineage>
        <taxon>unclassified sequences</taxon>
        <taxon>metagenomes</taxon>
        <taxon>ecological metagenomes</taxon>
    </lineage>
</organism>
<name>A0A382WZE4_9ZZZZ</name>
<gene>
    <name evidence="2" type="ORF">METZ01_LOCUS417160</name>
</gene>
<feature type="compositionally biased region" description="Polar residues" evidence="1">
    <location>
        <begin position="22"/>
        <end position="31"/>
    </location>
</feature>
<feature type="region of interest" description="Disordered" evidence="1">
    <location>
        <begin position="1"/>
        <end position="33"/>
    </location>
</feature>
<proteinExistence type="predicted"/>